<dbReference type="EMBL" id="LVWD01000037">
    <property type="protein sequence ID" value="OAD39783.1"/>
    <property type="molecule type" value="Genomic_DNA"/>
</dbReference>
<evidence type="ECO:0000313" key="13">
    <source>
        <dbReference type="EMBL" id="AOW11690.1"/>
    </source>
</evidence>
<dbReference type="InterPro" id="IPR013752">
    <property type="entry name" value="KPA_reductase"/>
</dbReference>
<dbReference type="AlphaFoldDB" id="A0A167GR20"/>
<dbReference type="InterPro" id="IPR050838">
    <property type="entry name" value="Ketopantoate_reductase"/>
</dbReference>
<sequence>MTTQHQRLTVLGTGSVGLGVAAAFAQSGHAVTLLTRGDESVNLLRREGLHVTGVSGEHTIVPGAINVDDASHPGATSLACDVLIVATKAYQVADAVRAMVTQWQVGGGSGPRAVLLMQNGWGSADEARALLPPHVGLFSSMMMIGSERRAPNHVHINGVAGPLRVGTLYGCEAGNMRALADSAGSGILSVVYDADIEPAMLNKFLFNCCLNAVGALTGQTYGELVTHSHSRHLIGRLADEAIRVLAAARQYQAAAPDGARYVADVLMPVVIPSGANHRSSMAQDVSAGRRTEIDYLNGAIVDMGRTHGVETPFNEAVVSLIHALDRSGS</sequence>
<dbReference type="Gene3D" id="3.40.50.720">
    <property type="entry name" value="NAD(P)-binding Rossmann-like Domain"/>
    <property type="match status" value="1"/>
</dbReference>
<comment type="similarity">
    <text evidence="2 10">Belongs to the ketopantoate reductase family.</text>
</comment>
<reference evidence="14 15" key="1">
    <citation type="submission" date="2016-02" db="EMBL/GenBank/DDBJ databases">
        <title>Draft genome sequence of Hydrogenophaga sp. LPB0072.</title>
        <authorList>
            <person name="Shin S.-K."/>
            <person name="Yi H."/>
        </authorList>
    </citation>
    <scope>NUCLEOTIDE SEQUENCE [LARGE SCALE GENOMIC DNA]</scope>
    <source>
        <strain evidence="14 15">LPB0072</strain>
    </source>
</reference>
<evidence type="ECO:0000313" key="14">
    <source>
        <dbReference type="EMBL" id="OAD39783.1"/>
    </source>
</evidence>
<dbReference type="RefSeq" id="WP_066095097.1">
    <property type="nucleotide sequence ID" value="NZ_CP017476.1"/>
</dbReference>
<keyword evidence="7 10" id="KW-0560">Oxidoreductase</keyword>
<keyword evidence="15" id="KW-1185">Reference proteome</keyword>
<dbReference type="SUPFAM" id="SSF51735">
    <property type="entry name" value="NAD(P)-binding Rossmann-fold domains"/>
    <property type="match status" value="1"/>
</dbReference>
<dbReference type="Gene3D" id="1.10.1040.10">
    <property type="entry name" value="N-(1-d-carboxylethyl)-l-norvaline Dehydrogenase, domain 2"/>
    <property type="match status" value="1"/>
</dbReference>
<evidence type="ECO:0000313" key="16">
    <source>
        <dbReference type="Proteomes" id="UP000185680"/>
    </source>
</evidence>
<dbReference type="PANTHER" id="PTHR43765:SF2">
    <property type="entry name" value="2-DEHYDROPANTOATE 2-REDUCTASE"/>
    <property type="match status" value="1"/>
</dbReference>
<dbReference type="InterPro" id="IPR013332">
    <property type="entry name" value="KPR_N"/>
</dbReference>
<evidence type="ECO:0000256" key="2">
    <source>
        <dbReference type="ARBA" id="ARBA00007870"/>
    </source>
</evidence>
<proteinExistence type="inferred from homology"/>
<evidence type="ECO:0000256" key="6">
    <source>
        <dbReference type="ARBA" id="ARBA00022857"/>
    </source>
</evidence>
<keyword evidence="6 10" id="KW-0521">NADP</keyword>
<reference evidence="13 16" key="2">
    <citation type="submission" date="2016-10" db="EMBL/GenBank/DDBJ databases">
        <title>Hydorgenophaga sp. LPB0072 isolated from gastropod.</title>
        <authorList>
            <person name="Kim E."/>
            <person name="Yi H."/>
        </authorList>
    </citation>
    <scope>NUCLEOTIDE SEQUENCE [LARGE SCALE GENOMIC DNA]</scope>
    <source>
        <strain evidence="13 16">LPB0072</strain>
    </source>
</reference>
<dbReference type="PANTHER" id="PTHR43765">
    <property type="entry name" value="2-DEHYDROPANTOATE 2-REDUCTASE-RELATED"/>
    <property type="match status" value="1"/>
</dbReference>
<dbReference type="InterPro" id="IPR036291">
    <property type="entry name" value="NAD(P)-bd_dom_sf"/>
</dbReference>
<feature type="domain" description="Ketopantoate reductase N-terminal" evidence="11">
    <location>
        <begin position="9"/>
        <end position="167"/>
    </location>
</feature>
<dbReference type="NCBIfam" id="TIGR00745">
    <property type="entry name" value="apbA_panE"/>
    <property type="match status" value="1"/>
</dbReference>
<comment type="pathway">
    <text evidence="1 10">Cofactor biosynthesis; (R)-pantothenate biosynthesis; (R)-pantoate from 3-methyl-2-oxobutanoate: step 2/2.</text>
</comment>
<evidence type="ECO:0000256" key="7">
    <source>
        <dbReference type="ARBA" id="ARBA00023002"/>
    </source>
</evidence>
<dbReference type="SUPFAM" id="SSF48179">
    <property type="entry name" value="6-phosphogluconate dehydrogenase C-terminal domain-like"/>
    <property type="match status" value="1"/>
</dbReference>
<dbReference type="GO" id="GO:0015940">
    <property type="term" value="P:pantothenate biosynthetic process"/>
    <property type="evidence" value="ECO:0007669"/>
    <property type="project" value="UniProtKB-UniPathway"/>
</dbReference>
<protein>
    <recommendedName>
        <fullName evidence="4 10">2-dehydropantoate 2-reductase</fullName>
        <ecNumber evidence="3 10">1.1.1.169</ecNumber>
    </recommendedName>
    <alternativeName>
        <fullName evidence="8 10">Ketopantoate reductase</fullName>
    </alternativeName>
</protein>
<comment type="catalytic activity">
    <reaction evidence="9 10">
        <text>(R)-pantoate + NADP(+) = 2-dehydropantoate + NADPH + H(+)</text>
        <dbReference type="Rhea" id="RHEA:16233"/>
        <dbReference type="ChEBI" id="CHEBI:11561"/>
        <dbReference type="ChEBI" id="CHEBI:15378"/>
        <dbReference type="ChEBI" id="CHEBI:15980"/>
        <dbReference type="ChEBI" id="CHEBI:57783"/>
        <dbReference type="ChEBI" id="CHEBI:58349"/>
        <dbReference type="EC" id="1.1.1.169"/>
    </reaction>
</comment>
<name>A0A167GR20_9BURK</name>
<dbReference type="EC" id="1.1.1.169" evidence="3 10"/>
<gene>
    <name evidence="13" type="ORF">LPB072_01275</name>
    <name evidence="14" type="ORF">LPB72_19540</name>
</gene>
<keyword evidence="5 10" id="KW-0566">Pantothenate biosynthesis</keyword>
<feature type="domain" description="Ketopantoate reductase C-terminal" evidence="12">
    <location>
        <begin position="195"/>
        <end position="324"/>
    </location>
</feature>
<dbReference type="STRING" id="1763535.LPB072_01275"/>
<dbReference type="OrthoDB" id="8555723at2"/>
<evidence type="ECO:0000259" key="12">
    <source>
        <dbReference type="Pfam" id="PF08546"/>
    </source>
</evidence>
<dbReference type="Pfam" id="PF02558">
    <property type="entry name" value="ApbA"/>
    <property type="match status" value="1"/>
</dbReference>
<dbReference type="InterPro" id="IPR003710">
    <property type="entry name" value="ApbA"/>
</dbReference>
<evidence type="ECO:0000256" key="4">
    <source>
        <dbReference type="ARBA" id="ARBA00019465"/>
    </source>
</evidence>
<evidence type="ECO:0000256" key="1">
    <source>
        <dbReference type="ARBA" id="ARBA00004994"/>
    </source>
</evidence>
<evidence type="ECO:0000256" key="3">
    <source>
        <dbReference type="ARBA" id="ARBA00013014"/>
    </source>
</evidence>
<evidence type="ECO:0000259" key="11">
    <source>
        <dbReference type="Pfam" id="PF02558"/>
    </source>
</evidence>
<dbReference type="Proteomes" id="UP000185680">
    <property type="component" value="Chromosome"/>
</dbReference>
<dbReference type="GO" id="GO:0050661">
    <property type="term" value="F:NADP binding"/>
    <property type="evidence" value="ECO:0007669"/>
    <property type="project" value="TreeGrafter"/>
</dbReference>
<dbReference type="Proteomes" id="UP000185657">
    <property type="component" value="Unassembled WGS sequence"/>
</dbReference>
<dbReference type="UniPathway" id="UPA00028">
    <property type="reaction ID" value="UER00004"/>
</dbReference>
<dbReference type="InterPro" id="IPR008927">
    <property type="entry name" value="6-PGluconate_DH-like_C_sf"/>
</dbReference>
<dbReference type="InterPro" id="IPR013328">
    <property type="entry name" value="6PGD_dom2"/>
</dbReference>
<dbReference type="Pfam" id="PF08546">
    <property type="entry name" value="ApbA_C"/>
    <property type="match status" value="1"/>
</dbReference>
<evidence type="ECO:0000256" key="10">
    <source>
        <dbReference type="RuleBase" id="RU362068"/>
    </source>
</evidence>
<dbReference type="EMBL" id="CP017476">
    <property type="protein sequence ID" value="AOW11690.1"/>
    <property type="molecule type" value="Genomic_DNA"/>
</dbReference>
<evidence type="ECO:0000256" key="8">
    <source>
        <dbReference type="ARBA" id="ARBA00032024"/>
    </source>
</evidence>
<organism evidence="13 16">
    <name type="scientific">Hydrogenophaga crassostreae</name>
    <dbReference type="NCBI Taxonomy" id="1763535"/>
    <lineage>
        <taxon>Bacteria</taxon>
        <taxon>Pseudomonadati</taxon>
        <taxon>Pseudomonadota</taxon>
        <taxon>Betaproteobacteria</taxon>
        <taxon>Burkholderiales</taxon>
        <taxon>Comamonadaceae</taxon>
        <taxon>Hydrogenophaga</taxon>
    </lineage>
</organism>
<evidence type="ECO:0000313" key="15">
    <source>
        <dbReference type="Proteomes" id="UP000185657"/>
    </source>
</evidence>
<evidence type="ECO:0000256" key="9">
    <source>
        <dbReference type="ARBA" id="ARBA00048793"/>
    </source>
</evidence>
<dbReference type="GO" id="GO:0008677">
    <property type="term" value="F:2-dehydropantoate 2-reductase activity"/>
    <property type="evidence" value="ECO:0007669"/>
    <property type="project" value="UniProtKB-EC"/>
</dbReference>
<comment type="function">
    <text evidence="10">Catalyzes the NADPH-dependent reduction of ketopantoate into pantoic acid.</text>
</comment>
<dbReference type="GO" id="GO:0005737">
    <property type="term" value="C:cytoplasm"/>
    <property type="evidence" value="ECO:0007669"/>
    <property type="project" value="TreeGrafter"/>
</dbReference>
<evidence type="ECO:0000256" key="5">
    <source>
        <dbReference type="ARBA" id="ARBA00022655"/>
    </source>
</evidence>
<accession>A0A167GR20</accession>
<dbReference type="KEGG" id="hyl:LPB072_01275"/>